<organism evidence="1 2">
    <name type="scientific">Clunio marinus</name>
    <dbReference type="NCBI Taxonomy" id="568069"/>
    <lineage>
        <taxon>Eukaryota</taxon>
        <taxon>Metazoa</taxon>
        <taxon>Ecdysozoa</taxon>
        <taxon>Arthropoda</taxon>
        <taxon>Hexapoda</taxon>
        <taxon>Insecta</taxon>
        <taxon>Pterygota</taxon>
        <taxon>Neoptera</taxon>
        <taxon>Endopterygota</taxon>
        <taxon>Diptera</taxon>
        <taxon>Nematocera</taxon>
        <taxon>Chironomoidea</taxon>
        <taxon>Chironomidae</taxon>
        <taxon>Clunio</taxon>
    </lineage>
</organism>
<evidence type="ECO:0000313" key="2">
    <source>
        <dbReference type="Proteomes" id="UP000183832"/>
    </source>
</evidence>
<keyword evidence="2" id="KW-1185">Reference proteome</keyword>
<dbReference type="EMBL" id="CVRI01000060">
    <property type="protein sequence ID" value="CRL03948.1"/>
    <property type="molecule type" value="Genomic_DNA"/>
</dbReference>
<protein>
    <submittedName>
        <fullName evidence="1">CLUMA_CG017069, isoform A</fullName>
    </submittedName>
</protein>
<accession>A0A1J1IWK3</accession>
<dbReference type="Proteomes" id="UP000183832">
    <property type="component" value="Unassembled WGS sequence"/>
</dbReference>
<reference evidence="1 2" key="1">
    <citation type="submission" date="2015-04" db="EMBL/GenBank/DDBJ databases">
        <authorList>
            <person name="Syromyatnikov M.Y."/>
            <person name="Popov V.N."/>
        </authorList>
    </citation>
    <scope>NUCLEOTIDE SEQUENCE [LARGE SCALE GENOMIC DNA]</scope>
</reference>
<sequence>MVIDVAGFRWLLALCRHSRTGENVWKISVMFADKNLCFKPNIYSQYLTDFHKNLHHIEIKGEAKKTHALECASDQEVDVEVPLCCT</sequence>
<gene>
    <name evidence="1" type="ORF">CLUMA_CG017069</name>
</gene>
<dbReference type="AlphaFoldDB" id="A0A1J1IWK3"/>
<proteinExistence type="predicted"/>
<name>A0A1J1IWK3_9DIPT</name>
<evidence type="ECO:0000313" key="1">
    <source>
        <dbReference type="EMBL" id="CRL03948.1"/>
    </source>
</evidence>